<dbReference type="Proteomes" id="UP001066276">
    <property type="component" value="Chromosome 12"/>
</dbReference>
<organism evidence="1 2">
    <name type="scientific">Pleurodeles waltl</name>
    <name type="common">Iberian ribbed newt</name>
    <dbReference type="NCBI Taxonomy" id="8319"/>
    <lineage>
        <taxon>Eukaryota</taxon>
        <taxon>Metazoa</taxon>
        <taxon>Chordata</taxon>
        <taxon>Craniata</taxon>
        <taxon>Vertebrata</taxon>
        <taxon>Euteleostomi</taxon>
        <taxon>Amphibia</taxon>
        <taxon>Batrachia</taxon>
        <taxon>Caudata</taxon>
        <taxon>Salamandroidea</taxon>
        <taxon>Salamandridae</taxon>
        <taxon>Pleurodelinae</taxon>
        <taxon>Pleurodeles</taxon>
    </lineage>
</organism>
<accession>A0AAV7KST2</accession>
<reference evidence="1" key="1">
    <citation type="journal article" date="2022" name="bioRxiv">
        <title>Sequencing and chromosome-scale assembly of the giantPleurodeles waltlgenome.</title>
        <authorList>
            <person name="Brown T."/>
            <person name="Elewa A."/>
            <person name="Iarovenko S."/>
            <person name="Subramanian E."/>
            <person name="Araus A.J."/>
            <person name="Petzold A."/>
            <person name="Susuki M."/>
            <person name="Suzuki K.-i.T."/>
            <person name="Hayashi T."/>
            <person name="Toyoda A."/>
            <person name="Oliveira C."/>
            <person name="Osipova E."/>
            <person name="Leigh N.D."/>
            <person name="Simon A."/>
            <person name="Yun M.H."/>
        </authorList>
    </citation>
    <scope>NUCLEOTIDE SEQUENCE</scope>
    <source>
        <strain evidence="1">20211129_DDA</strain>
        <tissue evidence="1">Liver</tissue>
    </source>
</reference>
<evidence type="ECO:0000313" key="1">
    <source>
        <dbReference type="EMBL" id="KAJ1082260.1"/>
    </source>
</evidence>
<protein>
    <submittedName>
        <fullName evidence="1">Uncharacterized protein</fullName>
    </submittedName>
</protein>
<comment type="caution">
    <text evidence="1">The sequence shown here is derived from an EMBL/GenBank/DDBJ whole genome shotgun (WGS) entry which is preliminary data.</text>
</comment>
<dbReference type="EMBL" id="JANPWB010000016">
    <property type="protein sequence ID" value="KAJ1082260.1"/>
    <property type="molecule type" value="Genomic_DNA"/>
</dbReference>
<proteinExistence type="predicted"/>
<keyword evidence="2" id="KW-1185">Reference proteome</keyword>
<sequence length="131" mass="15205">MQPELLGDPEYKGDLQAALNGYFSEIRTTTQMRDIEWEALKVAIQGQSLGKSYGIRKKLEQELTKQEGILTTLQSREGKSNVDEASHQKAHRRIGVIWNRLDSYVSKDYRQQLHPEGDRWGHMLAWFLKCE</sequence>
<gene>
    <name evidence="1" type="ORF">NDU88_002428</name>
</gene>
<name>A0AAV7KST2_PLEWA</name>
<dbReference type="AlphaFoldDB" id="A0AAV7KST2"/>
<evidence type="ECO:0000313" key="2">
    <source>
        <dbReference type="Proteomes" id="UP001066276"/>
    </source>
</evidence>